<dbReference type="InterPro" id="IPR024370">
    <property type="entry name" value="PBP_domain"/>
</dbReference>
<dbReference type="PANTHER" id="PTHR30570:SF1">
    <property type="entry name" value="PHOSPHATE-BINDING PROTEIN PSTS"/>
    <property type="match status" value="1"/>
</dbReference>
<gene>
    <name evidence="5" type="ORF">COO91_07436</name>
</gene>
<dbReference type="Gene3D" id="3.40.190.10">
    <property type="entry name" value="Periplasmic binding protein-like II"/>
    <property type="match status" value="2"/>
</dbReference>
<evidence type="ECO:0000313" key="5">
    <source>
        <dbReference type="EMBL" id="AUB41388.1"/>
    </source>
</evidence>
<feature type="transmembrane region" description="Helical" evidence="3">
    <location>
        <begin position="7"/>
        <end position="28"/>
    </location>
</feature>
<keyword evidence="6" id="KW-1185">Reference proteome</keyword>
<accession>A0A2K8T103</accession>
<evidence type="ECO:0000256" key="1">
    <source>
        <dbReference type="ARBA" id="ARBA00022729"/>
    </source>
</evidence>
<dbReference type="CDD" id="cd13566">
    <property type="entry name" value="PBP2_phosphate"/>
    <property type="match status" value="1"/>
</dbReference>
<dbReference type="Proteomes" id="UP000232003">
    <property type="component" value="Chromosome"/>
</dbReference>
<name>A0A2K8T103_9NOSO</name>
<dbReference type="RefSeq" id="WP_100901812.1">
    <property type="nucleotide sequence ID" value="NZ_CAWNNC010000001.1"/>
</dbReference>
<keyword evidence="3" id="KW-0812">Transmembrane</keyword>
<proteinExistence type="predicted"/>
<keyword evidence="3" id="KW-0472">Membrane</keyword>
<keyword evidence="3" id="KW-1133">Transmembrane helix</keyword>
<dbReference type="InterPro" id="IPR050811">
    <property type="entry name" value="Phosphate_ABC_transporter"/>
</dbReference>
<dbReference type="Pfam" id="PF12849">
    <property type="entry name" value="PBP_like_2"/>
    <property type="match status" value="1"/>
</dbReference>
<dbReference type="PANTHER" id="PTHR30570">
    <property type="entry name" value="PERIPLASMIC PHOSPHATE BINDING COMPONENT OF PHOSPHATE ABC TRANSPORTER"/>
    <property type="match status" value="1"/>
</dbReference>
<evidence type="ECO:0000256" key="2">
    <source>
        <dbReference type="SAM" id="MobiDB-lite"/>
    </source>
</evidence>
<evidence type="ECO:0000256" key="3">
    <source>
        <dbReference type="SAM" id="Phobius"/>
    </source>
</evidence>
<protein>
    <submittedName>
        <fullName evidence="5">PstS, phosphate transport system substrate-binding protein</fullName>
    </submittedName>
</protein>
<sequence>MSQKNETTILVLSILITVGLIAGGFWWFTNKSGVNLNTINSSNSKTPQPASEQPSGNTFTSVQDVPTGLFNYGGSTSWAPIRLVVDPSLQAARPEFRLRYVEPSNASPGSGTGIQSLIDGQLAFAQSSRPVLDQELSRAQQRGFTLKQIPVAIDGLAVAVNPNLNIQGLTVEQLKLIYTGKINNWSQVGGPNISIKPYSRRIADGGTVELFVQDILGGQPFSSNVEFISTTTQALQKLAGSPGSIYYASAPEVIPQCSIKALPLGRTQGQYIAPYQEPSVLPSECPGKRNKLNIEGFQSGKYPITRNLFVVVKQNGQTEQQAGVAYANLLLTEQGQELISQAGFVKIR</sequence>
<dbReference type="KEGG" id="nfl:COO91_07436"/>
<dbReference type="SUPFAM" id="SSF53850">
    <property type="entry name" value="Periplasmic binding protein-like II"/>
    <property type="match status" value="1"/>
</dbReference>
<evidence type="ECO:0000313" key="6">
    <source>
        <dbReference type="Proteomes" id="UP000232003"/>
    </source>
</evidence>
<dbReference type="AlphaFoldDB" id="A0A2K8T103"/>
<reference evidence="5 6" key="1">
    <citation type="submission" date="2017-11" db="EMBL/GenBank/DDBJ databases">
        <title>Complete genome of a free-living desiccation-tolerant cyanobacterium and its photosynthetic adaptation to extreme terrestrial habitat.</title>
        <authorList>
            <person name="Shang J."/>
        </authorList>
    </citation>
    <scope>NUCLEOTIDE SEQUENCE [LARGE SCALE GENOMIC DNA]</scope>
    <source>
        <strain evidence="5 6">CCNUN1</strain>
    </source>
</reference>
<keyword evidence="1" id="KW-0732">Signal</keyword>
<dbReference type="EMBL" id="CP024785">
    <property type="protein sequence ID" value="AUB41388.1"/>
    <property type="molecule type" value="Genomic_DNA"/>
</dbReference>
<evidence type="ECO:0000259" key="4">
    <source>
        <dbReference type="Pfam" id="PF12849"/>
    </source>
</evidence>
<organism evidence="5 6">
    <name type="scientific">Nostoc flagelliforme CCNUN1</name>
    <dbReference type="NCBI Taxonomy" id="2038116"/>
    <lineage>
        <taxon>Bacteria</taxon>
        <taxon>Bacillati</taxon>
        <taxon>Cyanobacteriota</taxon>
        <taxon>Cyanophyceae</taxon>
        <taxon>Nostocales</taxon>
        <taxon>Nostocaceae</taxon>
        <taxon>Nostoc</taxon>
    </lineage>
</organism>
<dbReference type="OrthoDB" id="506979at2"/>
<feature type="region of interest" description="Disordered" evidence="2">
    <location>
        <begin position="40"/>
        <end position="60"/>
    </location>
</feature>
<feature type="domain" description="PBP" evidence="4">
    <location>
        <begin position="70"/>
        <end position="331"/>
    </location>
</feature>